<dbReference type="SUPFAM" id="SSF52058">
    <property type="entry name" value="L domain-like"/>
    <property type="match status" value="1"/>
</dbReference>
<dbReference type="InterPro" id="IPR002182">
    <property type="entry name" value="NB-ARC"/>
</dbReference>
<keyword evidence="4" id="KW-0547">Nucleotide-binding</keyword>
<keyword evidence="12" id="KW-1185">Reference proteome</keyword>
<dbReference type="Pfam" id="PF23598">
    <property type="entry name" value="LRR_14"/>
    <property type="match status" value="1"/>
</dbReference>
<evidence type="ECO:0000256" key="1">
    <source>
        <dbReference type="ARBA" id="ARBA00008894"/>
    </source>
</evidence>
<dbReference type="GO" id="GO:0042742">
    <property type="term" value="P:defense response to bacterium"/>
    <property type="evidence" value="ECO:0007669"/>
    <property type="project" value="UniProtKB-ARBA"/>
</dbReference>
<dbReference type="Proteomes" id="UP000006038">
    <property type="component" value="Unassembled WGS sequence"/>
</dbReference>
<dbReference type="GO" id="GO:0043531">
    <property type="term" value="F:ADP binding"/>
    <property type="evidence" value="ECO:0007669"/>
    <property type="project" value="InterPro"/>
</dbReference>
<dbReference type="InterPro" id="IPR058922">
    <property type="entry name" value="WHD_DRP"/>
</dbReference>
<dbReference type="PANTHER" id="PTHR23155">
    <property type="entry name" value="DISEASE RESISTANCE PROTEIN RP"/>
    <property type="match status" value="1"/>
</dbReference>
<evidence type="ECO:0000259" key="8">
    <source>
        <dbReference type="Pfam" id="PF18052"/>
    </source>
</evidence>
<dbReference type="InterPro" id="IPR032675">
    <property type="entry name" value="LRR_dom_sf"/>
</dbReference>
<keyword evidence="6" id="KW-0175">Coiled coil</keyword>
<dbReference type="Gene3D" id="3.80.10.10">
    <property type="entry name" value="Ribonuclease Inhibitor"/>
    <property type="match status" value="1"/>
</dbReference>
<dbReference type="InterPro" id="IPR055414">
    <property type="entry name" value="LRR_R13L4/SHOC2-like"/>
</dbReference>
<dbReference type="FunFam" id="1.10.10.10:FF:000322">
    <property type="entry name" value="Probable disease resistance protein At1g63360"/>
    <property type="match status" value="1"/>
</dbReference>
<feature type="domain" description="Disease resistance N-terminal" evidence="8">
    <location>
        <begin position="9"/>
        <end position="92"/>
    </location>
</feature>
<dbReference type="InterPro" id="IPR044974">
    <property type="entry name" value="Disease_R_plants"/>
</dbReference>
<dbReference type="eggNOG" id="KOG4658">
    <property type="taxonomic scope" value="Eukaryota"/>
</dbReference>
<dbReference type="HOGENOM" id="CLU_000837_25_0_1"/>
<evidence type="ECO:0000256" key="5">
    <source>
        <dbReference type="ARBA" id="ARBA00022821"/>
    </source>
</evidence>
<evidence type="ECO:0000313" key="11">
    <source>
        <dbReference type="EnsemblPlants" id="OB0048G10060.1"/>
    </source>
</evidence>
<dbReference type="Gene3D" id="1.20.5.4130">
    <property type="match status" value="1"/>
</dbReference>
<name>J3KUE1_ORYBR</name>
<sequence>MAVNILTGVMNTLLAKLEEVLRYDYSETEFAISRAFRYRIWHLKQGLSCMNDLLQKKLPDMETLDIQQRELRSKVRELAYSIEDKIDMFMHSFRAVTDQAGLLTETMDLMLPVLSGKIDEIIHAVEEGRRSERYNSNLDESINSWANSSTKIDRSSSSHRLVGMDVPSEVIVQLLTEDMERGSGQRLKVVSIVGVGGLGKTALANQVYKKVQGRFDCTAFVSASQNRSISMVLSDILSQVKYDGPADDIQSLIDATRENVARKRFLIVIDDISSVETWNSISGFFVENNCGSTIITTTRSRRVANACCSNFHGILFVYKMKPLGWTDSRSLFFRRIYGSENYSPEPEELIIALDILEKCGGVPLAIVVIASLLASQDEVNKLDNWLKIKYSMGFELERNPNSEWMKHILKLCYNFLSWELKTCFLYLHMYPENYNIMKKDLIRQWISEGFITERDDEDLEDIAESYFSDFINRSLIKPAEFEYGEVISCRVVHKLLLDFIVQKSTEENFVTVITNQICSGQGLSIRRLSYQCNHGRNMIQASECVQVRSFANFRGRFYQCAENLPCLLMFRALRVLNLRMQGCFAFFGSYDLSPICNLLQLRYLKMEGDHFQFPDTVGELRYLQVVDIGGWCGDLEFIGGFLSDACLPSLRHLSIPQSAKLGRGINRLSSIRTLEEIDFCSCSIENIRHLGMLTNLTTLRIIYSRRRGYDEDDQSTDRVKFAALATSLRELGSCNLRCLDIRVPLLECRRQPPIGFLCSWSPRPQFLQRLHLHMIFFFRVPCWIQQLGTLTSLRLKVDNLEGDDMRVLTRLPCLTYLDLQAMKVPGKDIVIDRVSFPALKELKLIYRSSTLSIEPRAMPKLRTAHLIVFGQVEEQDARSLVGIQHLHMLEDIIITYDDNNVRVAFSEALNKHPMIGSIRAFFYSEGEFVSMH</sequence>
<dbReference type="GO" id="GO:0002758">
    <property type="term" value="P:innate immune response-activating signaling pathway"/>
    <property type="evidence" value="ECO:0007669"/>
    <property type="project" value="UniProtKB-ARBA"/>
</dbReference>
<dbReference type="InterPro" id="IPR041118">
    <property type="entry name" value="Rx_N"/>
</dbReference>
<evidence type="ECO:0000256" key="6">
    <source>
        <dbReference type="ARBA" id="ARBA00023054"/>
    </source>
</evidence>
<feature type="domain" description="Disease resistance R13L4/SHOC-2-like LRR" evidence="10">
    <location>
        <begin position="546"/>
        <end position="902"/>
    </location>
</feature>
<dbReference type="Gramene" id="OB0048G10060.1">
    <property type="protein sequence ID" value="OB0048G10060.1"/>
    <property type="gene ID" value="OB0048G10060"/>
</dbReference>
<feature type="domain" description="Disease resistance protein winged helix" evidence="9">
    <location>
        <begin position="429"/>
        <end position="500"/>
    </location>
</feature>
<proteinExistence type="inferred from homology"/>
<dbReference type="Gene3D" id="1.10.10.10">
    <property type="entry name" value="Winged helix-like DNA-binding domain superfamily/Winged helix DNA-binding domain"/>
    <property type="match status" value="1"/>
</dbReference>
<dbReference type="Pfam" id="PF18052">
    <property type="entry name" value="Rx_N"/>
    <property type="match status" value="1"/>
</dbReference>
<dbReference type="InterPro" id="IPR042197">
    <property type="entry name" value="Apaf_helical"/>
</dbReference>
<protein>
    <submittedName>
        <fullName evidence="11">Uncharacterized protein</fullName>
    </submittedName>
</protein>
<dbReference type="OMA" id="HMYPENY"/>
<evidence type="ECO:0000256" key="2">
    <source>
        <dbReference type="ARBA" id="ARBA00022614"/>
    </source>
</evidence>
<dbReference type="KEGG" id="obr:121056056"/>
<dbReference type="InterPro" id="IPR036388">
    <property type="entry name" value="WH-like_DNA-bd_sf"/>
</dbReference>
<reference evidence="11" key="1">
    <citation type="submission" date="2015-06" db="UniProtKB">
        <authorList>
            <consortium name="EnsemblPlants"/>
        </authorList>
    </citation>
    <scope>IDENTIFICATION</scope>
</reference>
<dbReference type="Pfam" id="PF00931">
    <property type="entry name" value="NB-ARC"/>
    <property type="match status" value="1"/>
</dbReference>
<dbReference type="Gene3D" id="1.10.8.430">
    <property type="entry name" value="Helical domain of apoptotic protease-activating factors"/>
    <property type="match status" value="1"/>
</dbReference>
<dbReference type="GO" id="GO:0009626">
    <property type="term" value="P:plant-type hypersensitive response"/>
    <property type="evidence" value="ECO:0007669"/>
    <property type="project" value="UniProtKB-ARBA"/>
</dbReference>
<evidence type="ECO:0000259" key="7">
    <source>
        <dbReference type="Pfam" id="PF00931"/>
    </source>
</evidence>
<dbReference type="Pfam" id="PF23559">
    <property type="entry name" value="WHD_DRP"/>
    <property type="match status" value="1"/>
</dbReference>
<dbReference type="GeneID" id="121056056"/>
<evidence type="ECO:0000259" key="10">
    <source>
        <dbReference type="Pfam" id="PF23598"/>
    </source>
</evidence>
<evidence type="ECO:0000256" key="4">
    <source>
        <dbReference type="ARBA" id="ARBA00022741"/>
    </source>
</evidence>
<gene>
    <name evidence="11" type="primary">LOC121056056</name>
</gene>
<dbReference type="SUPFAM" id="SSF52540">
    <property type="entry name" value="P-loop containing nucleoside triphosphate hydrolases"/>
    <property type="match status" value="1"/>
</dbReference>
<comment type="similarity">
    <text evidence="1">Belongs to the disease resistance NB-LRR family.</text>
</comment>
<dbReference type="AlphaFoldDB" id="J3KUE1"/>
<dbReference type="Gene3D" id="3.40.50.300">
    <property type="entry name" value="P-loop containing nucleotide triphosphate hydrolases"/>
    <property type="match status" value="1"/>
</dbReference>
<dbReference type="EnsemblPlants" id="OB0048G10060.1">
    <property type="protein sequence ID" value="OB0048G10060.1"/>
    <property type="gene ID" value="OB0048G10060"/>
</dbReference>
<accession>J3KUE1</accession>
<dbReference type="PANTHER" id="PTHR23155:SF999">
    <property type="entry name" value="NB-ARC DOMAIN CONTAINING PROTEIN, EXPRESSED"/>
    <property type="match status" value="1"/>
</dbReference>
<feature type="domain" description="NB-ARC" evidence="7">
    <location>
        <begin position="185"/>
        <end position="308"/>
    </location>
</feature>
<dbReference type="RefSeq" id="XP_040385789.1">
    <property type="nucleotide sequence ID" value="XM_040529855.1"/>
</dbReference>
<organism evidence="11">
    <name type="scientific">Oryza brachyantha</name>
    <name type="common">malo sina</name>
    <dbReference type="NCBI Taxonomy" id="4533"/>
    <lineage>
        <taxon>Eukaryota</taxon>
        <taxon>Viridiplantae</taxon>
        <taxon>Streptophyta</taxon>
        <taxon>Embryophyta</taxon>
        <taxon>Tracheophyta</taxon>
        <taxon>Spermatophyta</taxon>
        <taxon>Magnoliopsida</taxon>
        <taxon>Liliopsida</taxon>
        <taxon>Poales</taxon>
        <taxon>Poaceae</taxon>
        <taxon>BOP clade</taxon>
        <taxon>Oryzoideae</taxon>
        <taxon>Oryzeae</taxon>
        <taxon>Oryzinae</taxon>
        <taxon>Oryza</taxon>
    </lineage>
</organism>
<dbReference type="PRINTS" id="PR00364">
    <property type="entry name" value="DISEASERSIST"/>
</dbReference>
<dbReference type="OrthoDB" id="20872at2759"/>
<evidence type="ECO:0000313" key="12">
    <source>
        <dbReference type="Proteomes" id="UP000006038"/>
    </source>
</evidence>
<dbReference type="InterPro" id="IPR027417">
    <property type="entry name" value="P-loop_NTPase"/>
</dbReference>
<keyword evidence="3" id="KW-0677">Repeat</keyword>
<keyword evidence="2" id="KW-0433">Leucine-rich repeat</keyword>
<evidence type="ECO:0000259" key="9">
    <source>
        <dbReference type="Pfam" id="PF23559"/>
    </source>
</evidence>
<keyword evidence="5" id="KW-0611">Plant defense</keyword>
<evidence type="ECO:0000256" key="3">
    <source>
        <dbReference type="ARBA" id="ARBA00022737"/>
    </source>
</evidence>